<gene>
    <name evidence="2" type="primary">LOC109701443</name>
</gene>
<protein>
    <submittedName>
        <fullName evidence="2">Protein S100-A2 isoform X1</fullName>
    </submittedName>
</protein>
<name>A0AC58KGV8_CASCN</name>
<accession>A0AC58KGV8</accession>
<keyword evidence="1" id="KW-1185">Reference proteome</keyword>
<dbReference type="Proteomes" id="UP001732720">
    <property type="component" value="Chromosome 11"/>
</dbReference>
<sequence length="150" mass="16681">MSLQAPEQGLPVFIPGQNCPFSMTLPIPRCGLGGLSGCPWLGLQLFSSCLRSKMSSPLEQALEVLVSTFHKYSSKEGDKFKLNKAEMKELLQKELPSFVGEKVDEEGLKKLMGNLDENSDQQVDFQEYAIFLALVTMMCNDFFQSSSDQS</sequence>
<evidence type="ECO:0000313" key="2">
    <source>
        <dbReference type="RefSeq" id="XP_073904169.1"/>
    </source>
</evidence>
<evidence type="ECO:0000313" key="1">
    <source>
        <dbReference type="Proteomes" id="UP001732720"/>
    </source>
</evidence>
<dbReference type="RefSeq" id="XP_073904169.1">
    <property type="nucleotide sequence ID" value="XM_074048068.1"/>
</dbReference>
<organism evidence="1 2">
    <name type="scientific">Castor canadensis</name>
    <name type="common">American beaver</name>
    <dbReference type="NCBI Taxonomy" id="51338"/>
    <lineage>
        <taxon>Eukaryota</taxon>
        <taxon>Metazoa</taxon>
        <taxon>Chordata</taxon>
        <taxon>Craniata</taxon>
        <taxon>Vertebrata</taxon>
        <taxon>Euteleostomi</taxon>
        <taxon>Mammalia</taxon>
        <taxon>Eutheria</taxon>
        <taxon>Euarchontoglires</taxon>
        <taxon>Glires</taxon>
        <taxon>Rodentia</taxon>
        <taxon>Castorimorpha</taxon>
        <taxon>Castoridae</taxon>
        <taxon>Castor</taxon>
    </lineage>
</organism>
<reference evidence="2" key="1">
    <citation type="submission" date="2025-08" db="UniProtKB">
        <authorList>
            <consortium name="RefSeq"/>
        </authorList>
    </citation>
    <scope>IDENTIFICATION</scope>
</reference>
<proteinExistence type="predicted"/>